<evidence type="ECO:0000313" key="3">
    <source>
        <dbReference type="Proteomes" id="UP001281761"/>
    </source>
</evidence>
<dbReference type="EMBL" id="JARBJD010000092">
    <property type="protein sequence ID" value="KAK2953399.1"/>
    <property type="molecule type" value="Genomic_DNA"/>
</dbReference>
<protein>
    <submittedName>
        <fullName evidence="2">Uncharacterized protein</fullName>
    </submittedName>
</protein>
<feature type="compositionally biased region" description="Basic and acidic residues" evidence="1">
    <location>
        <begin position="21"/>
        <end position="57"/>
    </location>
</feature>
<name>A0ABQ9XPD8_9EUKA</name>
<keyword evidence="3" id="KW-1185">Reference proteome</keyword>
<evidence type="ECO:0000313" key="2">
    <source>
        <dbReference type="EMBL" id="KAK2953399.1"/>
    </source>
</evidence>
<reference evidence="2 3" key="1">
    <citation type="journal article" date="2022" name="bioRxiv">
        <title>Genomics of Preaxostyla Flagellates Illuminates Evolutionary Transitions and the Path Towards Mitochondrial Loss.</title>
        <authorList>
            <person name="Novak L.V.F."/>
            <person name="Treitli S.C."/>
            <person name="Pyrih J."/>
            <person name="Halakuc P."/>
            <person name="Pipaliya S.V."/>
            <person name="Vacek V."/>
            <person name="Brzon O."/>
            <person name="Soukal P."/>
            <person name="Eme L."/>
            <person name="Dacks J.B."/>
            <person name="Karnkowska A."/>
            <person name="Elias M."/>
            <person name="Hampl V."/>
        </authorList>
    </citation>
    <scope>NUCLEOTIDE SEQUENCE [LARGE SCALE GENOMIC DNA]</scope>
    <source>
        <strain evidence="2">NAU3</strain>
        <tissue evidence="2">Gut</tissue>
    </source>
</reference>
<accession>A0ABQ9XPD8</accession>
<comment type="caution">
    <text evidence="2">The sequence shown here is derived from an EMBL/GenBank/DDBJ whole genome shotgun (WGS) entry which is preliminary data.</text>
</comment>
<dbReference type="Proteomes" id="UP001281761">
    <property type="component" value="Unassembled WGS sequence"/>
</dbReference>
<evidence type="ECO:0000256" key="1">
    <source>
        <dbReference type="SAM" id="MobiDB-lite"/>
    </source>
</evidence>
<gene>
    <name evidence="2" type="ORF">BLNAU_11685</name>
</gene>
<organism evidence="2 3">
    <name type="scientific">Blattamonas nauphoetae</name>
    <dbReference type="NCBI Taxonomy" id="2049346"/>
    <lineage>
        <taxon>Eukaryota</taxon>
        <taxon>Metamonada</taxon>
        <taxon>Preaxostyla</taxon>
        <taxon>Oxymonadida</taxon>
        <taxon>Blattamonas</taxon>
    </lineage>
</organism>
<proteinExistence type="predicted"/>
<sequence>MQKEKEESEKERIELKRKIEELEAMKRTTQPKVKDGKDDGTKGTEQRIDRQRAERTEVPVVGSRNGADAIEWFPADGYSLSGSVFTRTRGDNSTLLSVSFGKVVARFTFTIRRITRWNRIGIVASSQTEKVKEGFNFAKIIGGAGWDVFERARDARQNYMMSSEGSACTAGKEGQRVVLEADGRDGKRTLRLSQDGQTQPTFFSNIPVPFRFAIYFSCRDDSVSIESVDELTEPTLLGGTTEIRMDE</sequence>
<feature type="region of interest" description="Disordered" evidence="1">
    <location>
        <begin position="21"/>
        <end position="61"/>
    </location>
</feature>